<evidence type="ECO:0008006" key="4">
    <source>
        <dbReference type="Google" id="ProtNLM"/>
    </source>
</evidence>
<dbReference type="AlphaFoldDB" id="A0A1F5ZML8"/>
<dbReference type="STRING" id="1798375.A2773_00085"/>
<feature type="transmembrane region" description="Helical" evidence="1">
    <location>
        <begin position="6"/>
        <end position="28"/>
    </location>
</feature>
<keyword evidence="1" id="KW-0472">Membrane</keyword>
<keyword evidence="1" id="KW-1133">Transmembrane helix</keyword>
<sequence length="139" mass="14971">MGVIEIMIGFMMVSLLLTGLVVAGLYAIRSAKYAQERSIATKIASQQLERFRVKRDSGVLADLGACGGSCNIDNTLNINSGSANEGINTIYTINSAVDMSPPPEECPISSGTVYKITSRVTWGTPLHTVNNEICLSDWR</sequence>
<dbReference type="Proteomes" id="UP000177383">
    <property type="component" value="Unassembled WGS sequence"/>
</dbReference>
<evidence type="ECO:0000256" key="1">
    <source>
        <dbReference type="SAM" id="Phobius"/>
    </source>
</evidence>
<evidence type="ECO:0000313" key="2">
    <source>
        <dbReference type="EMBL" id="OGG13678.1"/>
    </source>
</evidence>
<reference evidence="2 3" key="1">
    <citation type="journal article" date="2016" name="Nat. Commun.">
        <title>Thousands of microbial genomes shed light on interconnected biogeochemical processes in an aquifer system.</title>
        <authorList>
            <person name="Anantharaman K."/>
            <person name="Brown C.T."/>
            <person name="Hug L.A."/>
            <person name="Sharon I."/>
            <person name="Castelle C.J."/>
            <person name="Probst A.J."/>
            <person name="Thomas B.C."/>
            <person name="Singh A."/>
            <person name="Wilkins M.J."/>
            <person name="Karaoz U."/>
            <person name="Brodie E.L."/>
            <person name="Williams K.H."/>
            <person name="Hubbard S.S."/>
            <person name="Banfield J.F."/>
        </authorList>
    </citation>
    <scope>NUCLEOTIDE SEQUENCE [LARGE SCALE GENOMIC DNA]</scope>
</reference>
<accession>A0A1F5ZML8</accession>
<comment type="caution">
    <text evidence="2">The sequence shown here is derived from an EMBL/GenBank/DDBJ whole genome shotgun (WGS) entry which is preliminary data.</text>
</comment>
<dbReference type="EMBL" id="MFJE01000042">
    <property type="protein sequence ID" value="OGG13678.1"/>
    <property type="molecule type" value="Genomic_DNA"/>
</dbReference>
<organism evidence="2 3">
    <name type="scientific">Candidatus Gottesmanbacteria bacterium RIFCSPHIGHO2_01_FULL_39_10</name>
    <dbReference type="NCBI Taxonomy" id="1798375"/>
    <lineage>
        <taxon>Bacteria</taxon>
        <taxon>Candidatus Gottesmaniibacteriota</taxon>
    </lineage>
</organism>
<keyword evidence="1" id="KW-0812">Transmembrane</keyword>
<name>A0A1F5ZML8_9BACT</name>
<proteinExistence type="predicted"/>
<evidence type="ECO:0000313" key="3">
    <source>
        <dbReference type="Proteomes" id="UP000177383"/>
    </source>
</evidence>
<protein>
    <recommendedName>
        <fullName evidence="4">Type 4 fimbrial biogenesis protein PilX N-terminal domain-containing protein</fullName>
    </recommendedName>
</protein>
<gene>
    <name evidence="2" type="ORF">A2773_00085</name>
</gene>